<dbReference type="Gene3D" id="1.25.40.10">
    <property type="entry name" value="Tetratricopeptide repeat domain"/>
    <property type="match status" value="1"/>
</dbReference>
<accession>E0RPU4</accession>
<reference key="1">
    <citation type="submission" date="2009-08" db="EMBL/GenBank/DDBJ databases">
        <title>The genome sequence of Spirochaeta thermophila DSM6192.</title>
        <authorList>
            <person name="Angelov A."/>
            <person name="Mientus M."/>
            <person name="Wittenberg S."/>
            <person name="Lehmann R."/>
            <person name="Liesegang H."/>
            <person name="Daniel R."/>
            <person name="Liebl W."/>
        </authorList>
    </citation>
    <scope>NUCLEOTIDE SEQUENCE</scope>
    <source>
        <strain>DSM 6192</strain>
    </source>
</reference>
<dbReference type="Proteomes" id="UP000001296">
    <property type="component" value="Chromosome"/>
</dbReference>
<feature type="chain" id="PRO_5003139675" evidence="2">
    <location>
        <begin position="27"/>
        <end position="408"/>
    </location>
</feature>
<proteinExistence type="predicted"/>
<dbReference type="PROSITE" id="PS50005">
    <property type="entry name" value="TPR"/>
    <property type="match status" value="1"/>
</dbReference>
<protein>
    <submittedName>
        <fullName evidence="3">Uncharacterized protein</fullName>
    </submittedName>
</protein>
<dbReference type="RefSeq" id="WP_013313249.1">
    <property type="nucleotide sequence ID" value="NC_014484.1"/>
</dbReference>
<dbReference type="SMART" id="SM00028">
    <property type="entry name" value="TPR"/>
    <property type="match status" value="3"/>
</dbReference>
<dbReference type="HOGENOM" id="CLU_674236_0_0_12"/>
<evidence type="ECO:0000256" key="1">
    <source>
        <dbReference type="PROSITE-ProRule" id="PRU00339"/>
    </source>
</evidence>
<dbReference type="KEGG" id="sta:STHERM_c04360"/>
<gene>
    <name evidence="3" type="ordered locus">STHERM_c04360</name>
</gene>
<dbReference type="Pfam" id="PF13432">
    <property type="entry name" value="TPR_16"/>
    <property type="match status" value="1"/>
</dbReference>
<reference evidence="3 4" key="2">
    <citation type="journal article" date="2010" name="J. Bacteriol.">
        <title>Genome sequence of the polysaccharide-degrading, thermophilic anaerobe Spirochaeta thermophila DSM 6192.</title>
        <authorList>
            <person name="Angelov A."/>
            <person name="Liebl S."/>
            <person name="Ballschmiter M."/>
            <person name="Bomeke M."/>
            <person name="Lehmann R."/>
            <person name="Liesegang H."/>
            <person name="Daniel R."/>
            <person name="Liebl W."/>
        </authorList>
    </citation>
    <scope>NUCLEOTIDE SEQUENCE [LARGE SCALE GENOMIC DNA]</scope>
    <source>
        <strain evidence="4">ATCC 49972 / DSM 6192 / RI 19.B1</strain>
    </source>
</reference>
<dbReference type="PaxDb" id="665571-STHERM_c04360"/>
<sequence>MKGEVTMKRYAVLFMLVTGAMTLIDAQETAPTEALTEYSSEHYLVRTDTPEERAQSLASRMEAAFHLFNRYYRFDPEALPAPLTVRIFSSKADYDAYLRKKTGTTRESFIYLHYQNPAKRELVGYLLDDETELNRQLLHQGSIQFLRAFVNNPPLWLQEGMAVFFEACEYDPETSSMIYRENLTWLDPLRTLASQTGGLIPLSEFLHMDLEAASRNLELYYPQAWGFVSFLVYEWDKEYNRILWDTIRLLSPSATYEENLETLDARVFSWYDIDQMKDRLLSYLEGKKSFRVLLEEGIEAYRSGDLQKAEEAFTRASKLDPDHYAPYYYLGLIAYTRGTHSLAEYYYTTALERGAEEAATTYALGLNAFAADRMEEARTYLVKAQTLAPDKYGEKVQALLERMGSEGM</sequence>
<feature type="signal peptide" evidence="2">
    <location>
        <begin position="1"/>
        <end position="26"/>
    </location>
</feature>
<dbReference type="InterPro" id="IPR011990">
    <property type="entry name" value="TPR-like_helical_dom_sf"/>
</dbReference>
<evidence type="ECO:0000313" key="4">
    <source>
        <dbReference type="Proteomes" id="UP000001296"/>
    </source>
</evidence>
<evidence type="ECO:0000313" key="3">
    <source>
        <dbReference type="EMBL" id="ADN01408.1"/>
    </source>
</evidence>
<keyword evidence="1" id="KW-0802">TPR repeat</keyword>
<organism evidence="3 4">
    <name type="scientific">Winmispira thermophila (strain ATCC 49972 / DSM 6192 / RI 19.B1)</name>
    <name type="common">Spirochaeta thermophila</name>
    <dbReference type="NCBI Taxonomy" id="665571"/>
    <lineage>
        <taxon>Bacteria</taxon>
        <taxon>Pseudomonadati</taxon>
        <taxon>Spirochaetota</taxon>
        <taxon>Spirochaetia</taxon>
        <taxon>Winmispirales</taxon>
        <taxon>Winmispiraceae</taxon>
        <taxon>Winmispira</taxon>
    </lineage>
</organism>
<dbReference type="SUPFAM" id="SSF48452">
    <property type="entry name" value="TPR-like"/>
    <property type="match status" value="1"/>
</dbReference>
<keyword evidence="2" id="KW-0732">Signal</keyword>
<dbReference type="InterPro" id="IPR019734">
    <property type="entry name" value="TPR_rpt"/>
</dbReference>
<feature type="repeat" description="TPR" evidence="1">
    <location>
        <begin position="290"/>
        <end position="323"/>
    </location>
</feature>
<evidence type="ECO:0000256" key="2">
    <source>
        <dbReference type="SAM" id="SignalP"/>
    </source>
</evidence>
<dbReference type="AlphaFoldDB" id="E0RPU4"/>
<name>E0RPU4_WINT6</name>
<dbReference type="eggNOG" id="COG0457">
    <property type="taxonomic scope" value="Bacteria"/>
</dbReference>
<dbReference type="EMBL" id="CP001698">
    <property type="protein sequence ID" value="ADN01408.1"/>
    <property type="molecule type" value="Genomic_DNA"/>
</dbReference>